<dbReference type="RefSeq" id="WP_241297205.1">
    <property type="nucleotide sequence ID" value="NZ_JAKZGR010000019.1"/>
</dbReference>
<proteinExistence type="predicted"/>
<gene>
    <name evidence="1" type="ORF">ACFOUP_00020</name>
</gene>
<name>A0ABV8EFG9_9BACT</name>
<dbReference type="Proteomes" id="UP001595766">
    <property type="component" value="Unassembled WGS sequence"/>
</dbReference>
<sequence length="345" mass="39234">MTNQDLGLEFSSNLRGFLSISQKFTATPLTNLVQSNKHKNMESLKIKMSFTMDLRSVFCLILALPLCLKAQSYDELNHLESSGETKTYYSDGAKDQATSMTETCNNVIAFYKPLIDLDPSITILVLSPKDWEKFTTFPVYGMPHFANTQTLVVASEDNDFWKSFIPAVGQLPTELSDQIKNTYSDKNGNLTMRAFFDLLAIHELGHAFHFQGNLNMQRLWLGELFCNVFLHTYIAENEPHKLPALTVFPQMVISSGTDNLAFTSLKDIEEKYHEIGTKHPQNYGWYQCRWHSAAADIYDAGGVSTFVKLWKTLQENQANLDDEELTAELKKVHQSVADVMLKWDD</sequence>
<dbReference type="EMBL" id="JBHSAV010000001">
    <property type="protein sequence ID" value="MFC3974747.1"/>
    <property type="molecule type" value="Genomic_DNA"/>
</dbReference>
<organism evidence="1 2">
    <name type="scientific">Belliella kenyensis</name>
    <dbReference type="NCBI Taxonomy" id="1472724"/>
    <lineage>
        <taxon>Bacteria</taxon>
        <taxon>Pseudomonadati</taxon>
        <taxon>Bacteroidota</taxon>
        <taxon>Cytophagia</taxon>
        <taxon>Cytophagales</taxon>
        <taxon>Cyclobacteriaceae</taxon>
        <taxon>Belliella</taxon>
    </lineage>
</organism>
<evidence type="ECO:0000313" key="2">
    <source>
        <dbReference type="Proteomes" id="UP001595766"/>
    </source>
</evidence>
<reference evidence="2" key="1">
    <citation type="journal article" date="2019" name="Int. J. Syst. Evol. Microbiol.">
        <title>The Global Catalogue of Microorganisms (GCM) 10K type strain sequencing project: providing services to taxonomists for standard genome sequencing and annotation.</title>
        <authorList>
            <consortium name="The Broad Institute Genomics Platform"/>
            <consortium name="The Broad Institute Genome Sequencing Center for Infectious Disease"/>
            <person name="Wu L."/>
            <person name="Ma J."/>
        </authorList>
    </citation>
    <scope>NUCLEOTIDE SEQUENCE [LARGE SCALE GENOMIC DNA]</scope>
    <source>
        <strain evidence="2">CECT 8551</strain>
    </source>
</reference>
<protein>
    <submittedName>
        <fullName evidence="1">Uncharacterized protein</fullName>
    </submittedName>
</protein>
<keyword evidence="2" id="KW-1185">Reference proteome</keyword>
<comment type="caution">
    <text evidence="1">The sequence shown here is derived from an EMBL/GenBank/DDBJ whole genome shotgun (WGS) entry which is preliminary data.</text>
</comment>
<accession>A0ABV8EFG9</accession>
<evidence type="ECO:0000313" key="1">
    <source>
        <dbReference type="EMBL" id="MFC3974747.1"/>
    </source>
</evidence>